<evidence type="ECO:0000313" key="3">
    <source>
        <dbReference type="Proteomes" id="UP000075901"/>
    </source>
</evidence>
<accession>A0A182T440</accession>
<feature type="transmembrane region" description="Helical" evidence="1">
    <location>
        <begin position="55"/>
        <end position="83"/>
    </location>
</feature>
<reference evidence="3" key="1">
    <citation type="submission" date="2013-09" db="EMBL/GenBank/DDBJ databases">
        <title>The Genome Sequence of Anopheles maculatus species B.</title>
        <authorList>
            <consortium name="The Broad Institute Genomics Platform"/>
            <person name="Neafsey D.E."/>
            <person name="Besansky N."/>
            <person name="Howell P."/>
            <person name="Walton C."/>
            <person name="Young S.K."/>
            <person name="Zeng Q."/>
            <person name="Gargeya S."/>
            <person name="Fitzgerald M."/>
            <person name="Haas B."/>
            <person name="Abouelleil A."/>
            <person name="Allen A.W."/>
            <person name="Alvarado L."/>
            <person name="Arachchi H.M."/>
            <person name="Berlin A.M."/>
            <person name="Chapman S.B."/>
            <person name="Gainer-Dewar J."/>
            <person name="Goldberg J."/>
            <person name="Griggs A."/>
            <person name="Gujja S."/>
            <person name="Hansen M."/>
            <person name="Howarth C."/>
            <person name="Imamovic A."/>
            <person name="Ireland A."/>
            <person name="Larimer J."/>
            <person name="McCowan C."/>
            <person name="Murphy C."/>
            <person name="Pearson M."/>
            <person name="Poon T.W."/>
            <person name="Priest M."/>
            <person name="Roberts A."/>
            <person name="Saif S."/>
            <person name="Shea T."/>
            <person name="Sisk P."/>
            <person name="Sykes S."/>
            <person name="Wortman J."/>
            <person name="Nusbaum C."/>
            <person name="Birren B."/>
        </authorList>
    </citation>
    <scope>NUCLEOTIDE SEQUENCE [LARGE SCALE GENOMIC DNA]</scope>
    <source>
        <strain evidence="3">maculatus3</strain>
    </source>
</reference>
<keyword evidence="3" id="KW-1185">Reference proteome</keyword>
<dbReference type="VEuPathDB" id="VectorBase:AMAM019250"/>
<protein>
    <submittedName>
        <fullName evidence="2">Uncharacterized protein</fullName>
    </submittedName>
</protein>
<keyword evidence="1" id="KW-1133">Transmembrane helix</keyword>
<evidence type="ECO:0000256" key="1">
    <source>
        <dbReference type="SAM" id="Phobius"/>
    </source>
</evidence>
<dbReference type="Proteomes" id="UP000075901">
    <property type="component" value="Unassembled WGS sequence"/>
</dbReference>
<proteinExistence type="predicted"/>
<keyword evidence="1" id="KW-0812">Transmembrane</keyword>
<keyword evidence="1" id="KW-0472">Membrane</keyword>
<evidence type="ECO:0000313" key="2">
    <source>
        <dbReference type="EnsemblMetazoa" id="AMAM019250-PA"/>
    </source>
</evidence>
<reference evidence="2" key="2">
    <citation type="submission" date="2020-05" db="UniProtKB">
        <authorList>
            <consortium name="EnsemblMetazoa"/>
        </authorList>
    </citation>
    <scope>IDENTIFICATION</scope>
    <source>
        <strain evidence="2">maculatus3</strain>
    </source>
</reference>
<sequence length="106" mass="11890">MKDVPVSGISFQEIFKPDHEGPPTTQVIIYKPKSGKGQPTAKVIVTKVCRCRQRLFACLSLVSMECFLVLSLYSCLFYCPLHIKNDMVLAPRVSFSVPISVVFPRL</sequence>
<dbReference type="EnsemblMetazoa" id="AMAM019250-RA">
    <property type="protein sequence ID" value="AMAM019250-PA"/>
    <property type="gene ID" value="AMAM019250"/>
</dbReference>
<dbReference type="AlphaFoldDB" id="A0A182T440"/>
<organism evidence="2 3">
    <name type="scientific">Anopheles maculatus</name>
    <dbReference type="NCBI Taxonomy" id="74869"/>
    <lineage>
        <taxon>Eukaryota</taxon>
        <taxon>Metazoa</taxon>
        <taxon>Ecdysozoa</taxon>
        <taxon>Arthropoda</taxon>
        <taxon>Hexapoda</taxon>
        <taxon>Insecta</taxon>
        <taxon>Pterygota</taxon>
        <taxon>Neoptera</taxon>
        <taxon>Endopterygota</taxon>
        <taxon>Diptera</taxon>
        <taxon>Nematocera</taxon>
        <taxon>Culicoidea</taxon>
        <taxon>Culicidae</taxon>
        <taxon>Anophelinae</taxon>
        <taxon>Anopheles</taxon>
        <taxon>Anopheles maculatus group</taxon>
    </lineage>
</organism>
<name>A0A182T440_9DIPT</name>